<gene>
    <name evidence="1" type="ORF">METZ01_LOCUS147840</name>
</gene>
<proteinExistence type="predicted"/>
<evidence type="ECO:0000313" key="1">
    <source>
        <dbReference type="EMBL" id="SVA94986.1"/>
    </source>
</evidence>
<reference evidence="1" key="1">
    <citation type="submission" date="2018-05" db="EMBL/GenBank/DDBJ databases">
        <authorList>
            <person name="Lanie J.A."/>
            <person name="Ng W.-L."/>
            <person name="Kazmierczak K.M."/>
            <person name="Andrzejewski T.M."/>
            <person name="Davidsen T.M."/>
            <person name="Wayne K.J."/>
            <person name="Tettelin H."/>
            <person name="Glass J.I."/>
            <person name="Rusch D."/>
            <person name="Podicherti R."/>
            <person name="Tsui H.-C.T."/>
            <person name="Winkler M.E."/>
        </authorList>
    </citation>
    <scope>NUCLEOTIDE SEQUENCE</scope>
</reference>
<evidence type="ECO:0008006" key="2">
    <source>
        <dbReference type="Google" id="ProtNLM"/>
    </source>
</evidence>
<dbReference type="AlphaFoldDB" id="A0A382A0E2"/>
<name>A0A382A0E2_9ZZZZ</name>
<dbReference type="EMBL" id="UINC01023403">
    <property type="protein sequence ID" value="SVA94986.1"/>
    <property type="molecule type" value="Genomic_DNA"/>
</dbReference>
<organism evidence="1">
    <name type="scientific">marine metagenome</name>
    <dbReference type="NCBI Taxonomy" id="408172"/>
    <lineage>
        <taxon>unclassified sequences</taxon>
        <taxon>metagenomes</taxon>
        <taxon>ecological metagenomes</taxon>
    </lineage>
</organism>
<protein>
    <recommendedName>
        <fullName evidence="2">Fe2OG dioxygenase domain-containing protein</fullName>
    </recommendedName>
</protein>
<dbReference type="Gene3D" id="2.60.120.620">
    <property type="entry name" value="q2cbj1_9rhob like domain"/>
    <property type="match status" value="1"/>
</dbReference>
<accession>A0A382A0E2</accession>
<sequence>MSALTKKEFNEIGEVYQNKYPGADAVKPFLTQLINTYNKQEKTSWAPLVPLDSIEVMLKDSYFKKITDFVIETIKECTPSFPDIETYKNNDSKITSWPVDPYIINVWGVLNKADTSGEWTPRLHPHRHVPATWTFTYYIDACDNCSPLVFTNTDDRNAITPISGDLVIFPGWVTHGVGVHGCSHDRVSIAGNIGIKL</sequence>